<gene>
    <name evidence="3" type="ORF">F7R26_022070</name>
</gene>
<keyword evidence="1" id="KW-0479">Metal-binding</keyword>
<dbReference type="PROSITE" id="PS51819">
    <property type="entry name" value="VOC"/>
    <property type="match status" value="1"/>
</dbReference>
<dbReference type="GO" id="GO:0004493">
    <property type="term" value="F:methylmalonyl-CoA epimerase activity"/>
    <property type="evidence" value="ECO:0007669"/>
    <property type="project" value="TreeGrafter"/>
</dbReference>
<evidence type="ECO:0000259" key="2">
    <source>
        <dbReference type="PROSITE" id="PS51819"/>
    </source>
</evidence>
<dbReference type="InterPro" id="IPR051785">
    <property type="entry name" value="MMCE/EMCE_epimerase"/>
</dbReference>
<dbReference type="InterPro" id="IPR004360">
    <property type="entry name" value="Glyas_Fos-R_dOase_dom"/>
</dbReference>
<dbReference type="EMBL" id="CP062804">
    <property type="protein sequence ID" value="QOT80167.1"/>
    <property type="molecule type" value="Genomic_DNA"/>
</dbReference>
<evidence type="ECO:0000313" key="4">
    <source>
        <dbReference type="Proteomes" id="UP000397656"/>
    </source>
</evidence>
<dbReference type="InterPro" id="IPR029068">
    <property type="entry name" value="Glyas_Bleomycin-R_OHBP_Dase"/>
</dbReference>
<feature type="domain" description="VOC" evidence="2">
    <location>
        <begin position="5"/>
        <end position="146"/>
    </location>
</feature>
<dbReference type="Proteomes" id="UP000397656">
    <property type="component" value="Chromosome 2"/>
</dbReference>
<proteinExistence type="predicted"/>
<reference evidence="3 4" key="1">
    <citation type="submission" date="2020-10" db="EMBL/GenBank/DDBJ databases">
        <title>Complete genome sequence of Cupriavidus basilensis CCUG 49340T.</title>
        <authorList>
            <person name="Salva-Serra F."/>
            <person name="Donoso R.A."/>
            <person name="Cho K.H."/>
            <person name="Yoo J.A."/>
            <person name="Lee K."/>
            <person name="Yoon S.-H."/>
            <person name="Perez-Pantoja D."/>
            <person name="Moore E.R.B."/>
        </authorList>
    </citation>
    <scope>NUCLEOTIDE SEQUENCE [LARGE SCALE GENOMIC DNA]</scope>
    <source>
        <strain evidence="4">CCUG 49340</strain>
    </source>
</reference>
<accession>A0A643G1B2</accession>
<dbReference type="PANTHER" id="PTHR43048">
    <property type="entry name" value="METHYLMALONYL-COA EPIMERASE"/>
    <property type="match status" value="1"/>
</dbReference>
<dbReference type="AlphaFoldDB" id="A0A643G1B2"/>
<name>A0A643G1B2_9BURK</name>
<dbReference type="Pfam" id="PF00903">
    <property type="entry name" value="Glyoxalase"/>
    <property type="match status" value="1"/>
</dbReference>
<protein>
    <submittedName>
        <fullName evidence="3">VOC family protein</fullName>
    </submittedName>
</protein>
<dbReference type="RefSeq" id="WP_150984442.1">
    <property type="nucleotide sequence ID" value="NZ_CP062804.1"/>
</dbReference>
<dbReference type="GO" id="GO:0046491">
    <property type="term" value="P:L-methylmalonyl-CoA metabolic process"/>
    <property type="evidence" value="ECO:0007669"/>
    <property type="project" value="TreeGrafter"/>
</dbReference>
<sequence length="162" mass="17728">MTLNMIVPLEVGIAVRDLPRMRRFYEQVLGFAFVSEVAVPAASAVQAAMHAGGYTAVRLQTSYGERIKLLAPMQAPAPAATPEYILDKANATYLTFIVDDIQGAVDKLLAADVEFLTGPQRIEVRPGTYLAFCRDPEGNVLEIVQYADIAAYRPDLQQPRTA</sequence>
<evidence type="ECO:0000313" key="3">
    <source>
        <dbReference type="EMBL" id="QOT80167.1"/>
    </source>
</evidence>
<organism evidence="3 4">
    <name type="scientific">Cupriavidus basilensis</name>
    <dbReference type="NCBI Taxonomy" id="68895"/>
    <lineage>
        <taxon>Bacteria</taxon>
        <taxon>Pseudomonadati</taxon>
        <taxon>Pseudomonadota</taxon>
        <taxon>Betaproteobacteria</taxon>
        <taxon>Burkholderiales</taxon>
        <taxon>Burkholderiaceae</taxon>
        <taxon>Cupriavidus</taxon>
    </lineage>
</organism>
<dbReference type="GeneID" id="98403621"/>
<dbReference type="PANTHER" id="PTHR43048:SF3">
    <property type="entry name" value="METHYLMALONYL-COA EPIMERASE, MITOCHONDRIAL"/>
    <property type="match status" value="1"/>
</dbReference>
<dbReference type="GO" id="GO:0046872">
    <property type="term" value="F:metal ion binding"/>
    <property type="evidence" value="ECO:0007669"/>
    <property type="project" value="UniProtKB-KW"/>
</dbReference>
<dbReference type="Gene3D" id="3.10.180.10">
    <property type="entry name" value="2,3-Dihydroxybiphenyl 1,2-Dioxygenase, domain 1"/>
    <property type="match status" value="1"/>
</dbReference>
<dbReference type="CDD" id="cd06587">
    <property type="entry name" value="VOC"/>
    <property type="match status" value="1"/>
</dbReference>
<dbReference type="SUPFAM" id="SSF54593">
    <property type="entry name" value="Glyoxalase/Bleomycin resistance protein/Dihydroxybiphenyl dioxygenase"/>
    <property type="match status" value="1"/>
</dbReference>
<dbReference type="InterPro" id="IPR037523">
    <property type="entry name" value="VOC_core"/>
</dbReference>
<evidence type="ECO:0000256" key="1">
    <source>
        <dbReference type="ARBA" id="ARBA00022723"/>
    </source>
</evidence>